<feature type="transmembrane region" description="Helical" evidence="6">
    <location>
        <begin position="99"/>
        <end position="116"/>
    </location>
</feature>
<dbReference type="EMBL" id="SATR01000002">
    <property type="protein sequence ID" value="TFH93245.1"/>
    <property type="molecule type" value="Genomic_DNA"/>
</dbReference>
<name>A0A4Y8WKW4_9VIBR</name>
<evidence type="ECO:0000256" key="6">
    <source>
        <dbReference type="SAM" id="Phobius"/>
    </source>
</evidence>
<evidence type="ECO:0000256" key="4">
    <source>
        <dbReference type="ARBA" id="ARBA00022989"/>
    </source>
</evidence>
<dbReference type="InterPro" id="IPR018076">
    <property type="entry name" value="T2SS_GspF_dom"/>
</dbReference>
<evidence type="ECO:0000256" key="2">
    <source>
        <dbReference type="ARBA" id="ARBA00022475"/>
    </source>
</evidence>
<feature type="transmembrane region" description="Helical" evidence="6">
    <location>
        <begin position="245"/>
        <end position="265"/>
    </location>
</feature>
<dbReference type="Gene3D" id="1.20.81.30">
    <property type="entry name" value="Type II secretion system (T2SS), domain F"/>
    <property type="match status" value="1"/>
</dbReference>
<evidence type="ECO:0000256" key="3">
    <source>
        <dbReference type="ARBA" id="ARBA00022692"/>
    </source>
</evidence>
<comment type="caution">
    <text evidence="8">The sequence shown here is derived from an EMBL/GenBank/DDBJ whole genome shotgun (WGS) entry which is preliminary data.</text>
</comment>
<dbReference type="Proteomes" id="UP000297753">
    <property type="component" value="Unassembled WGS sequence"/>
</dbReference>
<dbReference type="RefSeq" id="WP_134834027.1">
    <property type="nucleotide sequence ID" value="NZ_SATR01000002.1"/>
</dbReference>
<sequence length="302" mass="33676">MIYLSAVLFLLVLALYALWRRSLKTRVTHRLNGLNSQARQDSTPSILRKATPSSGVSRLFVRLDALFSTKDKTLLMAALIVLPVVNYMMLGMIDAQWRIALGLAATVVLALMLFVMRKKQQIEEFEQSIVQVLGLISRAVSAGLSVPQAISQVAESQGGLLGREFSRIEDQLALGHGMRYTLNEACIRLPYKAFRYFTIALVLNQSNGGQLREILHSLSRTLHDNRTMQKKVKSLTSEPRMAARFLSLLPLGLLAVVAWINPSLFVLLIETETGQSVLIYCAVSILLGAITLQMMTKNRRFT</sequence>
<feature type="transmembrane region" description="Helical" evidence="6">
    <location>
        <begin position="277"/>
        <end position="296"/>
    </location>
</feature>
<keyword evidence="3 6" id="KW-0812">Transmembrane</keyword>
<dbReference type="InterPro" id="IPR042094">
    <property type="entry name" value="T2SS_GspF_sf"/>
</dbReference>
<keyword evidence="5 6" id="KW-0472">Membrane</keyword>
<dbReference type="OrthoDB" id="5611741at2"/>
<organism evidence="8 9">
    <name type="scientific">Vibrio ouci</name>
    <dbReference type="NCBI Taxonomy" id="2499078"/>
    <lineage>
        <taxon>Bacteria</taxon>
        <taxon>Pseudomonadati</taxon>
        <taxon>Pseudomonadota</taxon>
        <taxon>Gammaproteobacteria</taxon>
        <taxon>Vibrionales</taxon>
        <taxon>Vibrionaceae</taxon>
        <taxon>Vibrio</taxon>
    </lineage>
</organism>
<comment type="subcellular location">
    <subcellularLocation>
        <location evidence="1">Cell membrane</location>
        <topology evidence="1">Multi-pass membrane protein</topology>
    </subcellularLocation>
</comment>
<feature type="transmembrane region" description="Helical" evidence="6">
    <location>
        <begin position="73"/>
        <end position="93"/>
    </location>
</feature>
<dbReference type="GO" id="GO:0005886">
    <property type="term" value="C:plasma membrane"/>
    <property type="evidence" value="ECO:0007669"/>
    <property type="project" value="UniProtKB-SubCell"/>
</dbReference>
<proteinExistence type="predicted"/>
<dbReference type="AlphaFoldDB" id="A0A4Y8WKW4"/>
<evidence type="ECO:0000313" key="9">
    <source>
        <dbReference type="Proteomes" id="UP000297753"/>
    </source>
</evidence>
<evidence type="ECO:0000256" key="1">
    <source>
        <dbReference type="ARBA" id="ARBA00004651"/>
    </source>
</evidence>
<gene>
    <name evidence="8" type="ORF">ELS82_02210</name>
</gene>
<evidence type="ECO:0000259" key="7">
    <source>
        <dbReference type="Pfam" id="PF00482"/>
    </source>
</evidence>
<keyword evidence="2" id="KW-1003">Cell membrane</keyword>
<evidence type="ECO:0000313" key="8">
    <source>
        <dbReference type="EMBL" id="TFH93245.1"/>
    </source>
</evidence>
<accession>A0A4Y8WKW4</accession>
<dbReference type="PANTHER" id="PTHR35007:SF1">
    <property type="entry name" value="PILUS ASSEMBLY PROTEIN"/>
    <property type="match status" value="1"/>
</dbReference>
<keyword evidence="4 6" id="KW-1133">Transmembrane helix</keyword>
<dbReference type="Pfam" id="PF00482">
    <property type="entry name" value="T2SSF"/>
    <property type="match status" value="1"/>
</dbReference>
<dbReference type="PANTHER" id="PTHR35007">
    <property type="entry name" value="INTEGRAL MEMBRANE PROTEIN-RELATED"/>
    <property type="match status" value="1"/>
</dbReference>
<evidence type="ECO:0000256" key="5">
    <source>
        <dbReference type="ARBA" id="ARBA00023136"/>
    </source>
</evidence>
<protein>
    <submittedName>
        <fullName evidence="8">Pilus assembly protein TadB</fullName>
    </submittedName>
</protein>
<keyword evidence="9" id="KW-1185">Reference proteome</keyword>
<reference evidence="8 9" key="1">
    <citation type="submission" date="2019-01" db="EMBL/GenBank/DDBJ databases">
        <title>Vibrio BEI176 sp. nov, a marine bacterium isolated from China: eastern marignal seas.</title>
        <authorList>
            <person name="Li B."/>
        </authorList>
    </citation>
    <scope>NUCLEOTIDE SEQUENCE [LARGE SCALE GENOMIC DNA]</scope>
    <source>
        <strain evidence="8 9">BEI176</strain>
    </source>
</reference>
<feature type="domain" description="Type II secretion system protein GspF" evidence="7">
    <location>
        <begin position="135"/>
        <end position="257"/>
    </location>
</feature>